<sequence>MCLQIVSLIFAKELPQSPSPQTESSVFKFSSLTEVPKVPLNNSNVAKSAPRLRGQLGASDLASNRSTISCP</sequence>
<keyword evidence="2" id="KW-1185">Reference proteome</keyword>
<dbReference type="AlphaFoldDB" id="A0A3M7PZ21"/>
<dbReference type="Proteomes" id="UP000276133">
    <property type="component" value="Unassembled WGS sequence"/>
</dbReference>
<gene>
    <name evidence="1" type="ORF">BpHYR1_023567</name>
</gene>
<reference evidence="1 2" key="1">
    <citation type="journal article" date="2018" name="Sci. Rep.">
        <title>Genomic signatures of local adaptation to the degree of environmental predictability in rotifers.</title>
        <authorList>
            <person name="Franch-Gras L."/>
            <person name="Hahn C."/>
            <person name="Garcia-Roger E.M."/>
            <person name="Carmona M.J."/>
            <person name="Serra M."/>
            <person name="Gomez A."/>
        </authorList>
    </citation>
    <scope>NUCLEOTIDE SEQUENCE [LARGE SCALE GENOMIC DNA]</scope>
    <source>
        <strain evidence="1">HYR1</strain>
    </source>
</reference>
<accession>A0A3M7PZ21</accession>
<proteinExistence type="predicted"/>
<organism evidence="1 2">
    <name type="scientific">Brachionus plicatilis</name>
    <name type="common">Marine rotifer</name>
    <name type="synonym">Brachionus muelleri</name>
    <dbReference type="NCBI Taxonomy" id="10195"/>
    <lineage>
        <taxon>Eukaryota</taxon>
        <taxon>Metazoa</taxon>
        <taxon>Spiralia</taxon>
        <taxon>Gnathifera</taxon>
        <taxon>Rotifera</taxon>
        <taxon>Eurotatoria</taxon>
        <taxon>Monogononta</taxon>
        <taxon>Pseudotrocha</taxon>
        <taxon>Ploima</taxon>
        <taxon>Brachionidae</taxon>
        <taxon>Brachionus</taxon>
    </lineage>
</organism>
<name>A0A3M7PZ21_BRAPC</name>
<evidence type="ECO:0000313" key="1">
    <source>
        <dbReference type="EMBL" id="RNA04194.1"/>
    </source>
</evidence>
<dbReference type="EMBL" id="REGN01008204">
    <property type="protein sequence ID" value="RNA04194.1"/>
    <property type="molecule type" value="Genomic_DNA"/>
</dbReference>
<evidence type="ECO:0000313" key="2">
    <source>
        <dbReference type="Proteomes" id="UP000276133"/>
    </source>
</evidence>
<comment type="caution">
    <text evidence="1">The sequence shown here is derived from an EMBL/GenBank/DDBJ whole genome shotgun (WGS) entry which is preliminary data.</text>
</comment>
<protein>
    <submittedName>
        <fullName evidence="1">Uncharacterized protein</fullName>
    </submittedName>
</protein>